<dbReference type="EMBL" id="AP014862">
    <property type="protein sequence ID" value="BAU76995.1"/>
    <property type="molecule type" value="Genomic_DNA"/>
</dbReference>
<dbReference type="KEGG" id="pfuw:KF707C_53070"/>
<keyword evidence="2" id="KW-1185">Reference proteome</keyword>
<reference evidence="1 2" key="2">
    <citation type="journal article" date="2017" name="Int. J. Syst. Evol. Microbiol.">
        <title>Pseudomonas furukawaii sp. nov., a polychlorinated biphenyl-degrading bacterium isolated from biphenyl-contaminated soil in Japan.</title>
        <authorList>
            <person name="Kimura N."/>
            <person name="Watanabe T."/>
            <person name="Suenaga H."/>
            <person name="Fujihara H."/>
            <person name="Futagami T."/>
            <person name="Goto M."/>
            <person name="Hanada S."/>
            <person name="Hirose J."/>
        </authorList>
    </citation>
    <scope>NUCLEOTIDE SEQUENCE [LARGE SCALE GENOMIC DNA]</scope>
    <source>
        <strain evidence="2">DSM 10086 / NBRC 110670 / KF707</strain>
    </source>
</reference>
<name>A0AAD1C5B4_METFU</name>
<dbReference type="AlphaFoldDB" id="A0AAD1C5B4"/>
<dbReference type="Proteomes" id="UP000218554">
    <property type="component" value="Chromosome"/>
</dbReference>
<protein>
    <submittedName>
        <fullName evidence="1">Uncharacterized protein</fullName>
    </submittedName>
</protein>
<organism evidence="1 2">
    <name type="scientific">Metapseudomonas furukawaii</name>
    <name type="common">Pseudomonas furukawaii</name>
    <dbReference type="NCBI Taxonomy" id="1149133"/>
    <lineage>
        <taxon>Bacteria</taxon>
        <taxon>Pseudomonadati</taxon>
        <taxon>Pseudomonadota</taxon>
        <taxon>Gammaproteobacteria</taxon>
        <taxon>Pseudomonadales</taxon>
        <taxon>Pseudomonadaceae</taxon>
        <taxon>Metapseudomonas</taxon>
    </lineage>
</organism>
<sequence>MFFSHGAALRIRSVVQEVYSKACTIWSPKCIPDYRGQNSSS</sequence>
<accession>A0AAD1C5B4</accession>
<evidence type="ECO:0000313" key="2">
    <source>
        <dbReference type="Proteomes" id="UP000218554"/>
    </source>
</evidence>
<evidence type="ECO:0000313" key="1">
    <source>
        <dbReference type="EMBL" id="BAU76995.1"/>
    </source>
</evidence>
<reference evidence="2" key="1">
    <citation type="submission" date="2015-05" db="EMBL/GenBank/DDBJ databases">
        <title>Draft genome sequencing of a biphenyl-degrading bacterium, Pseudomonas balearica KF707 (=NBRC110670).</title>
        <authorList>
            <person name="Kimura N."/>
            <person name="Hirose J."/>
            <person name="Watanabe T."/>
            <person name="Suenaga H."/>
            <person name="Fujihara H."/>
            <person name="Noguchi M."/>
            <person name="Hashimoto M."/>
            <person name="Shimodaira J."/>
            <person name="Tsuchikane K."/>
            <person name="Hosoyama A."/>
            <person name="Yamazoe A."/>
            <person name="Fujita N."/>
            <person name="Furukawa K."/>
        </authorList>
    </citation>
    <scope>NUCLEOTIDE SEQUENCE [LARGE SCALE GENOMIC DNA]</scope>
    <source>
        <strain evidence="2">DSM 10086 / NBRC 110670 / KF707</strain>
    </source>
</reference>
<gene>
    <name evidence="1" type="ORF">KF707C_53070</name>
</gene>
<proteinExistence type="predicted"/>